<dbReference type="GO" id="GO:0070536">
    <property type="term" value="P:protein K63-linked deubiquitination"/>
    <property type="evidence" value="ECO:0007669"/>
    <property type="project" value="TreeGrafter"/>
</dbReference>
<dbReference type="GO" id="GO:0016020">
    <property type="term" value="C:membrane"/>
    <property type="evidence" value="ECO:0007669"/>
    <property type="project" value="TreeGrafter"/>
</dbReference>
<keyword evidence="1" id="KW-0812">Transmembrane</keyword>
<evidence type="ECO:0000259" key="2">
    <source>
        <dbReference type="Pfam" id="PF08969"/>
    </source>
</evidence>
<reference evidence="3" key="2">
    <citation type="submission" date="2025-09" db="UniProtKB">
        <authorList>
            <consortium name="Ensembl"/>
        </authorList>
    </citation>
    <scope>IDENTIFICATION</scope>
</reference>
<evidence type="ECO:0000313" key="3">
    <source>
        <dbReference type="Ensembl" id="ENSNMLP00000015279.1"/>
    </source>
</evidence>
<evidence type="ECO:0000313" key="4">
    <source>
        <dbReference type="Proteomes" id="UP000694523"/>
    </source>
</evidence>
<dbReference type="GO" id="GO:0061578">
    <property type="term" value="F:K63-linked deubiquitinase activity"/>
    <property type="evidence" value="ECO:0007669"/>
    <property type="project" value="TreeGrafter"/>
</dbReference>
<dbReference type="Pfam" id="PF08969">
    <property type="entry name" value="USP8_dimer"/>
    <property type="match status" value="1"/>
</dbReference>
<feature type="domain" description="USP8 dimerisation" evidence="2">
    <location>
        <begin position="40"/>
        <end position="89"/>
    </location>
</feature>
<dbReference type="PANTHER" id="PTHR12947">
    <property type="entry name" value="AMSH-LIKE PROTEASE"/>
    <property type="match status" value="1"/>
</dbReference>
<keyword evidence="1" id="KW-0472">Membrane</keyword>
<dbReference type="Gene3D" id="1.20.58.80">
    <property type="entry name" value="Phosphotransferase system, lactose/cellobiose-type IIA subunit"/>
    <property type="match status" value="1"/>
</dbReference>
<accession>A0A8C6T2C2</accession>
<sequence length="154" mass="18568">GKLGRAVEVTRTWRTLHFIWIFGFGFYFIWLPVIIMFVSRLFVEKLPSHRDYHQCSSSPEKVFIMKKLQDVAFPRREELKKRLEEKYSSEYTDYLSKLHRASLLAHGSGGRGQWLEAERQRVAELRKRQIETEQFLRFESSCRDRSEPIRERNR</sequence>
<dbReference type="InterPro" id="IPR015063">
    <property type="entry name" value="USP8_dimer"/>
</dbReference>
<keyword evidence="1" id="KW-1133">Transmembrane helix</keyword>
<name>A0A8C6T2C2_9GOBI</name>
<reference evidence="3" key="1">
    <citation type="submission" date="2025-08" db="UniProtKB">
        <authorList>
            <consortium name="Ensembl"/>
        </authorList>
    </citation>
    <scope>IDENTIFICATION</scope>
</reference>
<dbReference type="PANTHER" id="PTHR12947:SF7">
    <property type="entry name" value="AMSH-LIKE PROTEASE"/>
    <property type="match status" value="1"/>
</dbReference>
<dbReference type="AlphaFoldDB" id="A0A8C6T2C2"/>
<dbReference type="GO" id="GO:0005768">
    <property type="term" value="C:endosome"/>
    <property type="evidence" value="ECO:0007669"/>
    <property type="project" value="TreeGrafter"/>
</dbReference>
<proteinExistence type="predicted"/>
<organism evidence="3 4">
    <name type="scientific">Neogobius melanostomus</name>
    <name type="common">round goby</name>
    <dbReference type="NCBI Taxonomy" id="47308"/>
    <lineage>
        <taxon>Eukaryota</taxon>
        <taxon>Metazoa</taxon>
        <taxon>Chordata</taxon>
        <taxon>Craniata</taxon>
        <taxon>Vertebrata</taxon>
        <taxon>Euteleostomi</taxon>
        <taxon>Actinopterygii</taxon>
        <taxon>Neopterygii</taxon>
        <taxon>Teleostei</taxon>
        <taxon>Neoteleostei</taxon>
        <taxon>Acanthomorphata</taxon>
        <taxon>Gobiaria</taxon>
        <taxon>Gobiiformes</taxon>
        <taxon>Gobioidei</taxon>
        <taxon>Gobiidae</taxon>
        <taxon>Benthophilinae</taxon>
        <taxon>Neogobiini</taxon>
        <taxon>Neogobius</taxon>
    </lineage>
</organism>
<dbReference type="Ensembl" id="ENSNMLT00000017169.1">
    <property type="protein sequence ID" value="ENSNMLP00000015279.1"/>
    <property type="gene ID" value="ENSNMLG00000010127.1"/>
</dbReference>
<keyword evidence="4" id="KW-1185">Reference proteome</keyword>
<protein>
    <recommendedName>
        <fullName evidence="2">USP8 dimerisation domain-containing protein</fullName>
    </recommendedName>
</protein>
<feature type="transmembrane region" description="Helical" evidence="1">
    <location>
        <begin position="18"/>
        <end position="43"/>
    </location>
</feature>
<dbReference type="Proteomes" id="UP000694523">
    <property type="component" value="Unplaced"/>
</dbReference>
<evidence type="ECO:0000256" key="1">
    <source>
        <dbReference type="SAM" id="Phobius"/>
    </source>
</evidence>